<feature type="transmembrane region" description="Helical" evidence="14">
    <location>
        <begin position="82"/>
        <end position="102"/>
    </location>
</feature>
<evidence type="ECO:0000256" key="2">
    <source>
        <dbReference type="ARBA" id="ARBA00009295"/>
    </source>
</evidence>
<feature type="domain" description="Fatty acid desaturase" evidence="15">
    <location>
        <begin position="11"/>
        <end position="171"/>
    </location>
</feature>
<dbReference type="PANTHER" id="PTHR11351">
    <property type="entry name" value="ACYL-COA DESATURASE"/>
    <property type="match status" value="1"/>
</dbReference>
<evidence type="ECO:0000256" key="13">
    <source>
        <dbReference type="RuleBase" id="RU000581"/>
    </source>
</evidence>
<evidence type="ECO:0000256" key="11">
    <source>
        <dbReference type="ARBA" id="ARBA00023136"/>
    </source>
</evidence>
<accession>A0ABM1S189</accession>
<feature type="transmembrane region" description="Helical" evidence="14">
    <location>
        <begin position="108"/>
        <end position="129"/>
    </location>
</feature>
<comment type="similarity">
    <text evidence="2 13">Belongs to the fatty acid desaturase type 1 family.</text>
</comment>
<evidence type="ECO:0000256" key="4">
    <source>
        <dbReference type="ARBA" id="ARBA00022692"/>
    </source>
</evidence>
<evidence type="ECO:0000313" key="16">
    <source>
        <dbReference type="Proteomes" id="UP000694941"/>
    </source>
</evidence>
<keyword evidence="3 13" id="KW-0444">Lipid biosynthesis</keyword>
<evidence type="ECO:0000256" key="14">
    <source>
        <dbReference type="SAM" id="Phobius"/>
    </source>
</evidence>
<name>A0ABM1S189_LIMPO</name>
<comment type="cofactor">
    <cofactor evidence="13">
        <name>Fe(2+)</name>
        <dbReference type="ChEBI" id="CHEBI:29033"/>
    </cofactor>
</comment>
<dbReference type="InterPro" id="IPR015876">
    <property type="entry name" value="Acyl-CoA_DS"/>
</dbReference>
<keyword evidence="5" id="KW-0479">Metal-binding</keyword>
<protein>
    <submittedName>
        <fullName evidence="17">Acyl-CoA desaturase-like isoform X1</fullName>
    </submittedName>
</protein>
<dbReference type="Proteomes" id="UP000694941">
    <property type="component" value="Unplaced"/>
</dbReference>
<keyword evidence="6" id="KW-0276">Fatty acid metabolism</keyword>
<dbReference type="InterPro" id="IPR005804">
    <property type="entry name" value="FA_desaturase_dom"/>
</dbReference>
<keyword evidence="10" id="KW-0443">Lipid metabolism</keyword>
<proteinExistence type="inferred from homology"/>
<evidence type="ECO:0000256" key="6">
    <source>
        <dbReference type="ARBA" id="ARBA00022832"/>
    </source>
</evidence>
<dbReference type="PANTHER" id="PTHR11351:SF31">
    <property type="entry name" value="DESATURASE 1, ISOFORM A-RELATED"/>
    <property type="match status" value="1"/>
</dbReference>
<organism evidence="16 17">
    <name type="scientific">Limulus polyphemus</name>
    <name type="common">Atlantic horseshoe crab</name>
    <dbReference type="NCBI Taxonomy" id="6850"/>
    <lineage>
        <taxon>Eukaryota</taxon>
        <taxon>Metazoa</taxon>
        <taxon>Ecdysozoa</taxon>
        <taxon>Arthropoda</taxon>
        <taxon>Chelicerata</taxon>
        <taxon>Merostomata</taxon>
        <taxon>Xiphosura</taxon>
        <taxon>Limulidae</taxon>
        <taxon>Limulus</taxon>
    </lineage>
</organism>
<sequence>MIFNCIACQIFQNDIYEWSRDHRVHHKFTETDADPHNIKRGFFFAHMGWLLHKKHPDVREKGRTVDCSDILQDPVVRFQKRFYIPLVFLFSFYLPTMIPVWLWGERAWFALLTSGILRYTITLHITWLVNSAAHYWGNRPYNCFIYARENKRVAWWALGEGFHNYHHTFPYDYSTSEFGWKLNITTMFLDLMATLGQAYDLKSVPADVIEKTRQKTGDGSLTF</sequence>
<dbReference type="Pfam" id="PF00487">
    <property type="entry name" value="FA_desaturase"/>
    <property type="match status" value="1"/>
</dbReference>
<dbReference type="GeneID" id="106478152"/>
<evidence type="ECO:0000313" key="17">
    <source>
        <dbReference type="RefSeq" id="XP_022237394.1"/>
    </source>
</evidence>
<evidence type="ECO:0000256" key="9">
    <source>
        <dbReference type="ARBA" id="ARBA00023004"/>
    </source>
</evidence>
<keyword evidence="12 13" id="KW-0275">Fatty acid biosynthesis</keyword>
<keyword evidence="8 13" id="KW-0560">Oxidoreductase</keyword>
<dbReference type="PRINTS" id="PR00075">
    <property type="entry name" value="FACDDSATRASE"/>
</dbReference>
<evidence type="ECO:0000256" key="3">
    <source>
        <dbReference type="ARBA" id="ARBA00022516"/>
    </source>
</evidence>
<comment type="subcellular location">
    <subcellularLocation>
        <location evidence="1">Membrane</location>
        <topology evidence="1">Multi-pass membrane protein</topology>
    </subcellularLocation>
</comment>
<keyword evidence="11 14" id="KW-0472">Membrane</keyword>
<evidence type="ECO:0000256" key="1">
    <source>
        <dbReference type="ARBA" id="ARBA00004141"/>
    </source>
</evidence>
<reference evidence="17" key="1">
    <citation type="submission" date="2025-08" db="UniProtKB">
        <authorList>
            <consortium name="RefSeq"/>
        </authorList>
    </citation>
    <scope>IDENTIFICATION</scope>
    <source>
        <tissue evidence="17">Muscle</tissue>
    </source>
</reference>
<evidence type="ECO:0000256" key="8">
    <source>
        <dbReference type="ARBA" id="ARBA00023002"/>
    </source>
</evidence>
<keyword evidence="16" id="KW-1185">Reference proteome</keyword>
<keyword evidence="4 13" id="KW-0812">Transmembrane</keyword>
<gene>
    <name evidence="17" type="primary">LOC106478152</name>
</gene>
<keyword evidence="9" id="KW-0408">Iron</keyword>
<dbReference type="InterPro" id="IPR001522">
    <property type="entry name" value="FADS-1_CS"/>
</dbReference>
<dbReference type="CDD" id="cd03505">
    <property type="entry name" value="Delta9-FADS-like"/>
    <property type="match status" value="1"/>
</dbReference>
<comment type="domain">
    <text evidence="13">The histidine box domains are involved in binding the catalytic metal ions.</text>
</comment>
<evidence type="ECO:0000256" key="10">
    <source>
        <dbReference type="ARBA" id="ARBA00023098"/>
    </source>
</evidence>
<dbReference type="RefSeq" id="XP_022237394.1">
    <property type="nucleotide sequence ID" value="XM_022381686.1"/>
</dbReference>
<evidence type="ECO:0000259" key="15">
    <source>
        <dbReference type="Pfam" id="PF00487"/>
    </source>
</evidence>
<evidence type="ECO:0000256" key="7">
    <source>
        <dbReference type="ARBA" id="ARBA00022989"/>
    </source>
</evidence>
<dbReference type="PROSITE" id="PS00476">
    <property type="entry name" value="FATTY_ACID_DESATUR_1"/>
    <property type="match status" value="1"/>
</dbReference>
<evidence type="ECO:0000256" key="5">
    <source>
        <dbReference type="ARBA" id="ARBA00022723"/>
    </source>
</evidence>
<keyword evidence="7 14" id="KW-1133">Transmembrane helix</keyword>
<evidence type="ECO:0000256" key="12">
    <source>
        <dbReference type="ARBA" id="ARBA00023160"/>
    </source>
</evidence>